<keyword evidence="1" id="KW-1133">Transmembrane helix</keyword>
<accession>A0A0E0DN57</accession>
<dbReference type="PANTHER" id="PTHR31170">
    <property type="entry name" value="BNAC04G53230D PROTEIN"/>
    <property type="match status" value="1"/>
</dbReference>
<reference evidence="2" key="2">
    <citation type="submission" date="2018-05" db="EMBL/GenBank/DDBJ databases">
        <title>OmerRS3 (Oryza meridionalis Reference Sequence Version 3).</title>
        <authorList>
            <person name="Zhang J."/>
            <person name="Kudrna D."/>
            <person name="Lee S."/>
            <person name="Talag J."/>
            <person name="Welchert J."/>
            <person name="Wing R.A."/>
        </authorList>
    </citation>
    <scope>NUCLEOTIDE SEQUENCE [LARGE SCALE GENOMIC DNA]</scope>
    <source>
        <strain evidence="2">cv. OR44</strain>
    </source>
</reference>
<dbReference type="InterPro" id="IPR004158">
    <property type="entry name" value="DUF247_pln"/>
</dbReference>
<dbReference type="Gramene" id="OMERI05G05840.1">
    <property type="protein sequence ID" value="OMERI05G05840.1"/>
    <property type="gene ID" value="OMERI05G05840"/>
</dbReference>
<dbReference type="PANTHER" id="PTHR31170:SF18">
    <property type="entry name" value="(WILD MALAYSIAN BANANA) HYPOTHETICAL PROTEIN"/>
    <property type="match status" value="1"/>
</dbReference>
<evidence type="ECO:0000313" key="2">
    <source>
        <dbReference type="EnsemblPlants" id="OMERI05G05840.1"/>
    </source>
</evidence>
<sequence length="447" mass="52238">MTEMEDSISDVEIEELGNSMKDELINYLSLNIVHANESEFCLIPKIHDYIRVIDRDSYEPIVLSIGPYHNGSPEFSCMDREKWNCLDYILRLNCKKGLKDYVTIINGLEKQARRGQCQYQENTQRIGEWYNIFVLRDLFLLENQIPFFVIQGIYEEVVSKFPNKMETTDACLSSIAQCLEQHVQYHPKAIQESNRPKDFDHLLHLCHMYFRPSSNQDECHSDTAHYIHHFLQLGQDYLNLVYKQEAANFSLSQNGHFPYQWRWATQYHEAGIKFRRRAYFKCRPHSLLDIKFRDAVLEIPFLFVDESTSSLFRNLIALEQTSPNVGNDVIAYVLFMAKLLSMSDDVALLSRNGIVAHHLRTDREVSQLFTKLTKGVVFDMYGNYYLKHLCLALEAHYQNRLHKWIAWLRHNHFSNPWLAVAGLAGAIVLFCTVAQTFLTVLSYVDPR</sequence>
<proteinExistence type="predicted"/>
<dbReference type="EnsemblPlants" id="OMERI05G05840.1">
    <property type="protein sequence ID" value="OMERI05G05840.1"/>
    <property type="gene ID" value="OMERI05G05840"/>
</dbReference>
<evidence type="ECO:0000313" key="3">
    <source>
        <dbReference type="Proteomes" id="UP000008021"/>
    </source>
</evidence>
<dbReference type="Proteomes" id="UP000008021">
    <property type="component" value="Chromosome 5"/>
</dbReference>
<dbReference type="AlphaFoldDB" id="A0A0E0DN57"/>
<dbReference type="STRING" id="40149.A0A0E0DN57"/>
<reference evidence="2" key="1">
    <citation type="submission" date="2015-04" db="UniProtKB">
        <authorList>
            <consortium name="EnsemblPlants"/>
        </authorList>
    </citation>
    <scope>IDENTIFICATION</scope>
</reference>
<name>A0A0E0DN57_9ORYZ</name>
<feature type="transmembrane region" description="Helical" evidence="1">
    <location>
        <begin position="417"/>
        <end position="444"/>
    </location>
</feature>
<keyword evidence="1" id="KW-0472">Membrane</keyword>
<dbReference type="HOGENOM" id="CLU_020188_5_2_1"/>
<organism evidence="2">
    <name type="scientific">Oryza meridionalis</name>
    <dbReference type="NCBI Taxonomy" id="40149"/>
    <lineage>
        <taxon>Eukaryota</taxon>
        <taxon>Viridiplantae</taxon>
        <taxon>Streptophyta</taxon>
        <taxon>Embryophyta</taxon>
        <taxon>Tracheophyta</taxon>
        <taxon>Spermatophyta</taxon>
        <taxon>Magnoliopsida</taxon>
        <taxon>Liliopsida</taxon>
        <taxon>Poales</taxon>
        <taxon>Poaceae</taxon>
        <taxon>BOP clade</taxon>
        <taxon>Oryzoideae</taxon>
        <taxon>Oryzeae</taxon>
        <taxon>Oryzinae</taxon>
        <taxon>Oryza</taxon>
    </lineage>
</organism>
<keyword evidence="3" id="KW-1185">Reference proteome</keyword>
<keyword evidence="1" id="KW-0812">Transmembrane</keyword>
<dbReference type="Pfam" id="PF03140">
    <property type="entry name" value="DUF247"/>
    <property type="match status" value="2"/>
</dbReference>
<dbReference type="eggNOG" id="ENOG502RY48">
    <property type="taxonomic scope" value="Eukaryota"/>
</dbReference>
<protein>
    <submittedName>
        <fullName evidence="2">Uncharacterized protein</fullName>
    </submittedName>
</protein>
<evidence type="ECO:0000256" key="1">
    <source>
        <dbReference type="SAM" id="Phobius"/>
    </source>
</evidence>